<evidence type="ECO:0000256" key="1">
    <source>
        <dbReference type="SAM" id="MobiDB-lite"/>
    </source>
</evidence>
<dbReference type="GO" id="GO:0005524">
    <property type="term" value="F:ATP binding"/>
    <property type="evidence" value="ECO:0007669"/>
    <property type="project" value="UniProtKB-KW"/>
</dbReference>
<dbReference type="RefSeq" id="WP_226767056.1">
    <property type="nucleotide sequence ID" value="NZ_BAAAEO010000003.1"/>
</dbReference>
<dbReference type="EMBL" id="BAAAEO010000003">
    <property type="protein sequence ID" value="GAA0553601.1"/>
    <property type="molecule type" value="Genomic_DNA"/>
</dbReference>
<keyword evidence="3" id="KW-1185">Reference proteome</keyword>
<proteinExistence type="predicted"/>
<dbReference type="Proteomes" id="UP001501169">
    <property type="component" value="Unassembled WGS sequence"/>
</dbReference>
<evidence type="ECO:0000313" key="2">
    <source>
        <dbReference type="EMBL" id="GAA0553601.1"/>
    </source>
</evidence>
<keyword evidence="2" id="KW-0547">Nucleotide-binding</keyword>
<sequence length="530" mass="59013">MSNTLKIPPLELVPAAEVETEERKSQLDIALSFALEQVELFHDANKVCYAKRLNNGYVWRLTSQAFKDYLSAAFHHTFDKALRSQNLTEVINQLSAIARCERERRDVHCRVAEHAGDYYIDLCESNSTRAVRWGAAGWQLINEPPVDFVRTDAMQALPEPKAGGNLNILWQVCNIPQAQRWLFVTWVIDAWRPDTVYPGLELIGEQGSGKSTTADIARRLIDPSSCNLRSAPKNNEDIFVTAGVNHVVAYENLSHLPSGMQDTLCVLTTGAGYAKRKLYSDSDEHVINVKRPWLINGISACVTQQDLVDRTISIECPVIKTRSIEREQRDLFLQAWPAIFGALLDIACAALKHIPGITLPEENRPRLIEFCLLGMAITEHLYGDADLFLQRFIEERKDIIGRTIEASPVCLAVVALMEKSTVVECPLSDIMLALSAFKPYGTDAWPKTAKGLGDTLRRSGAALRQLGIECRSLGKVGSHVKWRIEKKDILPSRACRDVVAANPQQDMTTCTTSTNNLSQASSTASPKDEQ</sequence>
<accession>A0ABN1DVW7</accession>
<comment type="caution">
    <text evidence="2">The sequence shown here is derived from an EMBL/GenBank/DDBJ whole genome shotgun (WGS) entry which is preliminary data.</text>
</comment>
<organism evidence="2 3">
    <name type="scientific">Rheinheimera aquimaris</name>
    <dbReference type="NCBI Taxonomy" id="412437"/>
    <lineage>
        <taxon>Bacteria</taxon>
        <taxon>Pseudomonadati</taxon>
        <taxon>Pseudomonadota</taxon>
        <taxon>Gammaproteobacteria</taxon>
        <taxon>Chromatiales</taxon>
        <taxon>Chromatiaceae</taxon>
        <taxon>Rheinheimera</taxon>
    </lineage>
</organism>
<protein>
    <submittedName>
        <fullName evidence="2">ATP-binding protein</fullName>
    </submittedName>
</protein>
<gene>
    <name evidence="2" type="ORF">GCM10009098_21680</name>
</gene>
<evidence type="ECO:0000313" key="3">
    <source>
        <dbReference type="Proteomes" id="UP001501169"/>
    </source>
</evidence>
<reference evidence="2 3" key="1">
    <citation type="journal article" date="2019" name="Int. J. Syst. Evol. Microbiol.">
        <title>The Global Catalogue of Microorganisms (GCM) 10K type strain sequencing project: providing services to taxonomists for standard genome sequencing and annotation.</title>
        <authorList>
            <consortium name="The Broad Institute Genomics Platform"/>
            <consortium name="The Broad Institute Genome Sequencing Center for Infectious Disease"/>
            <person name="Wu L."/>
            <person name="Ma J."/>
        </authorList>
    </citation>
    <scope>NUCLEOTIDE SEQUENCE [LARGE SCALE GENOMIC DNA]</scope>
    <source>
        <strain evidence="2 3">JCM 14331</strain>
    </source>
</reference>
<keyword evidence="2" id="KW-0067">ATP-binding</keyword>
<name>A0ABN1DVW7_9GAMM</name>
<feature type="region of interest" description="Disordered" evidence="1">
    <location>
        <begin position="506"/>
        <end position="530"/>
    </location>
</feature>